<dbReference type="Proteomes" id="UP001152321">
    <property type="component" value="Unassembled WGS sequence"/>
</dbReference>
<comment type="caution">
    <text evidence="6">The sequence shown here is derived from an EMBL/GenBank/DDBJ whole genome shotgun (WGS) entry which is preliminary data.</text>
</comment>
<reference evidence="6" key="1">
    <citation type="submission" date="2022-08" db="EMBL/GenBank/DDBJ databases">
        <title>Novel Bdellovibrio Species Isolated from Svalbard: Designation Bdellovibrio svalbardensis.</title>
        <authorList>
            <person name="Mitchell R.J."/>
            <person name="Choi S.Y."/>
        </authorList>
    </citation>
    <scope>NUCLEOTIDE SEQUENCE</scope>
    <source>
        <strain evidence="6">PAP01</strain>
    </source>
</reference>
<evidence type="ECO:0000256" key="3">
    <source>
        <dbReference type="PROSITE-ProRule" id="PRU00433"/>
    </source>
</evidence>
<gene>
    <name evidence="6" type="ORF">NWE73_07100</name>
</gene>
<name>A0ABT6DJM6_9BACT</name>
<evidence type="ECO:0000256" key="1">
    <source>
        <dbReference type="ARBA" id="ARBA00022723"/>
    </source>
</evidence>
<feature type="region of interest" description="Disordered" evidence="4">
    <location>
        <begin position="42"/>
        <end position="67"/>
    </location>
</feature>
<feature type="compositionally biased region" description="Low complexity" evidence="4">
    <location>
        <begin position="48"/>
        <end position="64"/>
    </location>
</feature>
<dbReference type="PROSITE" id="PS51007">
    <property type="entry name" value="CYTC"/>
    <property type="match status" value="2"/>
</dbReference>
<dbReference type="InterPro" id="IPR009056">
    <property type="entry name" value="Cyt_c-like_dom"/>
</dbReference>
<dbReference type="EMBL" id="JANRMI010000002">
    <property type="protein sequence ID" value="MDG0816124.1"/>
    <property type="molecule type" value="Genomic_DNA"/>
</dbReference>
<evidence type="ECO:0000256" key="2">
    <source>
        <dbReference type="ARBA" id="ARBA00023004"/>
    </source>
</evidence>
<evidence type="ECO:0000256" key="4">
    <source>
        <dbReference type="SAM" id="MobiDB-lite"/>
    </source>
</evidence>
<keyword evidence="1 3" id="KW-0479">Metal-binding</keyword>
<evidence type="ECO:0000259" key="5">
    <source>
        <dbReference type="PROSITE" id="PS51007"/>
    </source>
</evidence>
<feature type="domain" description="Cytochrome c" evidence="5">
    <location>
        <begin position="342"/>
        <end position="416"/>
    </location>
</feature>
<dbReference type="RefSeq" id="WP_277577602.1">
    <property type="nucleotide sequence ID" value="NZ_JANRMI010000002.1"/>
</dbReference>
<feature type="domain" description="Cytochrome c" evidence="5">
    <location>
        <begin position="78"/>
        <end position="273"/>
    </location>
</feature>
<sequence>MMNKKNQYKIIGLTSGTLVLLLCFQNCSTGLGEGFAISSSSTEARLETPSSGTGSTTPTDTSSGNESTGDICEDQIYAKFGSGYYVFLRKNCAGCHNGEHEAPAFASANQYMSYQIFKDKGYIAISNNAVNQNHNYPATGPQNNGAISSLKAEWETALTDWASCKGTDTVDKSVVTSYITNPAIIANKDNAAIWSKLTWNFTSTMPAKSTTYPLELSLEAQVAKVGGNTVGYAIRNPNIKLTSGTAKYRVKGLFFYLNDKMIDAATTYRNINAVVCPNTPLNLAPVGNAQLLVQAMQKNTDKFAVQFTSIEKVDASTTCGTGSTDVVVVDTTPATVSFAQLVSSDAKLGVFKNQCFSCHTGSSARAGLDLSDYAQSKAKAAKILTRINDSSNPMPTSGMMSSSMRSIVEKWVSTGTPQ</sequence>
<keyword evidence="2 3" id="KW-0408">Iron</keyword>
<proteinExistence type="predicted"/>
<accession>A0ABT6DJM6</accession>
<evidence type="ECO:0000313" key="6">
    <source>
        <dbReference type="EMBL" id="MDG0816124.1"/>
    </source>
</evidence>
<evidence type="ECO:0000313" key="7">
    <source>
        <dbReference type="Proteomes" id="UP001152321"/>
    </source>
</evidence>
<organism evidence="6 7">
    <name type="scientific">Bdellovibrio svalbardensis</name>
    <dbReference type="NCBI Taxonomy" id="2972972"/>
    <lineage>
        <taxon>Bacteria</taxon>
        <taxon>Pseudomonadati</taxon>
        <taxon>Bdellovibrionota</taxon>
        <taxon>Bdellovibrionia</taxon>
        <taxon>Bdellovibrionales</taxon>
        <taxon>Pseudobdellovibrionaceae</taxon>
        <taxon>Bdellovibrio</taxon>
    </lineage>
</organism>
<keyword evidence="3" id="KW-0349">Heme</keyword>
<protein>
    <recommendedName>
        <fullName evidence="5">Cytochrome c domain-containing protein</fullName>
    </recommendedName>
</protein>
<keyword evidence="7" id="KW-1185">Reference proteome</keyword>